<organism evidence="2 3">
    <name type="scientific">Thioalkalivibrio halophilus</name>
    <dbReference type="NCBI Taxonomy" id="252474"/>
    <lineage>
        <taxon>Bacteria</taxon>
        <taxon>Pseudomonadati</taxon>
        <taxon>Pseudomonadota</taxon>
        <taxon>Gammaproteobacteria</taxon>
        <taxon>Chromatiales</taxon>
        <taxon>Ectothiorhodospiraceae</taxon>
        <taxon>Thioalkalivibrio</taxon>
    </lineage>
</organism>
<proteinExistence type="predicted"/>
<dbReference type="OrthoDB" id="598113at2"/>
<dbReference type="InterPro" id="IPR006675">
    <property type="entry name" value="HDIG_dom"/>
</dbReference>
<comment type="caution">
    <text evidence="2">The sequence shown here is derived from an EMBL/GenBank/DDBJ whole genome shotgun (WGS) entry which is preliminary data.</text>
</comment>
<evidence type="ECO:0000259" key="1">
    <source>
        <dbReference type="PROSITE" id="PS51833"/>
    </source>
</evidence>
<dbReference type="EMBL" id="MUZR01000010">
    <property type="protein sequence ID" value="OOC10755.1"/>
    <property type="molecule type" value="Genomic_DNA"/>
</dbReference>
<dbReference type="NCBIfam" id="TIGR00277">
    <property type="entry name" value="HDIG"/>
    <property type="match status" value="1"/>
</dbReference>
<dbReference type="Pfam" id="PF08668">
    <property type="entry name" value="HDOD"/>
    <property type="match status" value="1"/>
</dbReference>
<dbReference type="AlphaFoldDB" id="A0A1V3A095"/>
<dbReference type="SUPFAM" id="SSF109604">
    <property type="entry name" value="HD-domain/PDEase-like"/>
    <property type="match status" value="1"/>
</dbReference>
<dbReference type="CDD" id="cd00077">
    <property type="entry name" value="HDc"/>
    <property type="match status" value="1"/>
</dbReference>
<dbReference type="InterPro" id="IPR003607">
    <property type="entry name" value="HD/PDEase_dom"/>
</dbReference>
<dbReference type="PANTHER" id="PTHR33525:SF3">
    <property type="entry name" value="RIBONUCLEASE Y"/>
    <property type="match status" value="1"/>
</dbReference>
<name>A0A1V3A095_9GAMM</name>
<dbReference type="PROSITE" id="PS51833">
    <property type="entry name" value="HDOD"/>
    <property type="match status" value="1"/>
</dbReference>
<dbReference type="Gene3D" id="1.10.3210.10">
    <property type="entry name" value="Hypothetical protein af1432"/>
    <property type="match status" value="1"/>
</dbReference>
<feature type="domain" description="HDOD" evidence="1">
    <location>
        <begin position="25"/>
        <end position="212"/>
    </location>
</feature>
<evidence type="ECO:0000313" key="2">
    <source>
        <dbReference type="EMBL" id="OOC10755.1"/>
    </source>
</evidence>
<dbReference type="SMART" id="SM00471">
    <property type="entry name" value="HDc"/>
    <property type="match status" value="1"/>
</dbReference>
<dbReference type="Proteomes" id="UP000189177">
    <property type="component" value="Unassembled WGS sequence"/>
</dbReference>
<dbReference type="STRING" id="252474.B1A74_04145"/>
<dbReference type="RefSeq" id="WP_018947011.1">
    <property type="nucleotide sequence ID" value="NZ_MUZR01000010.1"/>
</dbReference>
<evidence type="ECO:0000313" key="3">
    <source>
        <dbReference type="Proteomes" id="UP000189177"/>
    </source>
</evidence>
<gene>
    <name evidence="2" type="ORF">B1A74_04145</name>
</gene>
<accession>A0A1V3A095</accession>
<dbReference type="InterPro" id="IPR013976">
    <property type="entry name" value="HDOD"/>
</dbReference>
<dbReference type="PANTHER" id="PTHR33525">
    <property type="match status" value="1"/>
</dbReference>
<protein>
    <submittedName>
        <fullName evidence="2">HDIG domain-containing protein</fullName>
    </submittedName>
</protein>
<sequence length="283" mass="31815">MATRTDVENFLEKLRGDLDRQLVDIPTLPDISVQALFIVQDDNSTIADLVNLISRDTALASRLVRQANSPAYRGLHRCSTIHSAVTRLGMERVRQVVLTHSMKEVFQTGNEAIRERMEQLWEHSLEVAILSYLLARKQRHLDPDIALLAGLVHDIGAVPILRRAEKVEVIYEDPRAVQAAIDAAHVAMGRAMLKSWNFDPEIVRAVGDHEKIRQDPGDSEPVSYTDILQAANVESYGATGHRLAAVDRHEIPAFRRLTGDPDRLTLDWDTDEAGLKHINQIFE</sequence>
<keyword evidence="3" id="KW-1185">Reference proteome</keyword>
<dbReference type="InterPro" id="IPR052340">
    <property type="entry name" value="RNase_Y/CdgJ"/>
</dbReference>
<reference evidence="2 3" key="1">
    <citation type="submission" date="2017-02" db="EMBL/GenBank/DDBJ databases">
        <title>Genomic diversity within the haloalkaliphilic genus Thioalkalivibrio.</title>
        <authorList>
            <person name="Ahn A.-C."/>
            <person name="Meier-Kolthoff J."/>
            <person name="Overmars L."/>
            <person name="Richter M."/>
            <person name="Woyke T."/>
            <person name="Sorokin D.Y."/>
            <person name="Muyzer G."/>
        </authorList>
    </citation>
    <scope>NUCLEOTIDE SEQUENCE [LARGE SCALE GENOMIC DNA]</scope>
    <source>
        <strain evidence="2 3">HL17</strain>
    </source>
</reference>